<dbReference type="Gene3D" id="1.20.1740.10">
    <property type="entry name" value="Amino acid/polyamine transporter I"/>
    <property type="match status" value="1"/>
</dbReference>
<dbReference type="Proteomes" id="UP001162834">
    <property type="component" value="Chromosome"/>
</dbReference>
<dbReference type="AlphaFoldDB" id="A0A9E6Y3J0"/>
<evidence type="ECO:0000256" key="6">
    <source>
        <dbReference type="SAM" id="MobiDB-lite"/>
    </source>
</evidence>
<keyword evidence="5 7" id="KW-0472">Membrane</keyword>
<dbReference type="GO" id="GO:0022857">
    <property type="term" value="F:transmembrane transporter activity"/>
    <property type="evidence" value="ECO:0007669"/>
    <property type="project" value="InterPro"/>
</dbReference>
<feature type="region of interest" description="Disordered" evidence="6">
    <location>
        <begin position="478"/>
        <end position="507"/>
    </location>
</feature>
<keyword evidence="3 7" id="KW-0812">Transmembrane</keyword>
<dbReference type="KEGG" id="sbae:DSM104329_05647"/>
<feature type="transmembrane region" description="Helical" evidence="7">
    <location>
        <begin position="170"/>
        <end position="190"/>
    </location>
</feature>
<evidence type="ECO:0000256" key="4">
    <source>
        <dbReference type="ARBA" id="ARBA00022989"/>
    </source>
</evidence>
<keyword evidence="2" id="KW-0813">Transport</keyword>
<proteinExistence type="predicted"/>
<evidence type="ECO:0000256" key="1">
    <source>
        <dbReference type="ARBA" id="ARBA00004141"/>
    </source>
</evidence>
<keyword evidence="9" id="KW-1185">Reference proteome</keyword>
<dbReference type="PANTHER" id="PTHR45649:SF26">
    <property type="entry name" value="OS04G0435100 PROTEIN"/>
    <property type="match status" value="1"/>
</dbReference>
<dbReference type="RefSeq" id="WP_259313219.1">
    <property type="nucleotide sequence ID" value="NZ_CP087164.1"/>
</dbReference>
<feature type="transmembrane region" description="Helical" evidence="7">
    <location>
        <begin position="417"/>
        <end position="436"/>
    </location>
</feature>
<keyword evidence="4 7" id="KW-1133">Transmembrane helix</keyword>
<evidence type="ECO:0000313" key="8">
    <source>
        <dbReference type="EMBL" id="UGS39215.1"/>
    </source>
</evidence>
<dbReference type="EMBL" id="CP087164">
    <property type="protein sequence ID" value="UGS39215.1"/>
    <property type="molecule type" value="Genomic_DNA"/>
</dbReference>
<dbReference type="GO" id="GO:0016020">
    <property type="term" value="C:membrane"/>
    <property type="evidence" value="ECO:0007669"/>
    <property type="project" value="UniProtKB-SubCell"/>
</dbReference>
<organism evidence="8 9">
    <name type="scientific">Capillimicrobium parvum</name>
    <dbReference type="NCBI Taxonomy" id="2884022"/>
    <lineage>
        <taxon>Bacteria</taxon>
        <taxon>Bacillati</taxon>
        <taxon>Actinomycetota</taxon>
        <taxon>Thermoleophilia</taxon>
        <taxon>Solirubrobacterales</taxon>
        <taxon>Capillimicrobiaceae</taxon>
        <taxon>Capillimicrobium</taxon>
    </lineage>
</organism>
<feature type="transmembrane region" description="Helical" evidence="7">
    <location>
        <begin position="349"/>
        <end position="368"/>
    </location>
</feature>
<feature type="transmembrane region" description="Helical" evidence="7">
    <location>
        <begin position="302"/>
        <end position="328"/>
    </location>
</feature>
<feature type="transmembrane region" description="Helical" evidence="7">
    <location>
        <begin position="248"/>
        <end position="269"/>
    </location>
</feature>
<feature type="transmembrane region" description="Helical" evidence="7">
    <location>
        <begin position="374"/>
        <end position="396"/>
    </location>
</feature>
<accession>A0A9E6Y3J0</accession>
<feature type="transmembrane region" description="Helical" evidence="7">
    <location>
        <begin position="210"/>
        <end position="228"/>
    </location>
</feature>
<dbReference type="PANTHER" id="PTHR45649">
    <property type="entry name" value="AMINO-ACID PERMEASE BAT1"/>
    <property type="match status" value="1"/>
</dbReference>
<dbReference type="PIRSF" id="PIRSF006060">
    <property type="entry name" value="AA_transporter"/>
    <property type="match status" value="1"/>
</dbReference>
<feature type="transmembrane region" description="Helical" evidence="7">
    <location>
        <begin position="27"/>
        <end position="51"/>
    </location>
</feature>
<protein>
    <recommendedName>
        <fullName evidence="10">Amino acid permease</fullName>
    </recommendedName>
</protein>
<evidence type="ECO:0008006" key="10">
    <source>
        <dbReference type="Google" id="ProtNLM"/>
    </source>
</evidence>
<sequence>MAQPIADEQQLEEFGYKQELPRVLRLWTNWAIGFAFISPIVGLYTVVALGASTAGPAWVWSIPVVIVGQLLVALVYAQLAARWPIAGGIYQWSRRLVGPRYGWWAGWFYIWALILTLSTVAYGGGGFLGQLVGIDAPTTGQSIMLALAMMCITTAVNVVGLGLLRYTVNIGIACEAVASVGIGIALILFARQQPISVLTDTGGVAGGGDYFPAFIAAVAIAGWVLLGFDACGSVAEETRDAARQVPKAIVMSILCVGLVDLIAAFALVLGNPDLGAMVSGEQSDPVSAAVVAGLGSWAETPFLIVVVTSFIACGIAVQGATVRVVFSYSRDGMFPLARLWRKVAHWNRSPVYATLLVAGLASIAFAYANVLSVLVAFATGAYYVGFLAPVAAALYLRFRGRWLDVSGPFSVRGRLGYAINIAAAAWLVFETINIAWPRYGDLPWWQNWAFVIGMSAFGIVGLMYFLARRPDRRFQEGAATMGEDPAMAPATAPPVPVSTSEDDRQPA</sequence>
<dbReference type="Pfam" id="PF13520">
    <property type="entry name" value="AA_permease_2"/>
    <property type="match status" value="1"/>
</dbReference>
<gene>
    <name evidence="8" type="ORF">DSM104329_05647</name>
</gene>
<evidence type="ECO:0000256" key="3">
    <source>
        <dbReference type="ARBA" id="ARBA00022692"/>
    </source>
</evidence>
<feature type="transmembrane region" description="Helical" evidence="7">
    <location>
        <begin position="143"/>
        <end position="163"/>
    </location>
</feature>
<feature type="transmembrane region" description="Helical" evidence="7">
    <location>
        <begin position="448"/>
        <end position="467"/>
    </location>
</feature>
<feature type="transmembrane region" description="Helical" evidence="7">
    <location>
        <begin position="57"/>
        <end position="80"/>
    </location>
</feature>
<evidence type="ECO:0000256" key="7">
    <source>
        <dbReference type="SAM" id="Phobius"/>
    </source>
</evidence>
<evidence type="ECO:0000313" key="9">
    <source>
        <dbReference type="Proteomes" id="UP001162834"/>
    </source>
</evidence>
<name>A0A9E6Y3J0_9ACTN</name>
<evidence type="ECO:0000256" key="2">
    <source>
        <dbReference type="ARBA" id="ARBA00022448"/>
    </source>
</evidence>
<feature type="transmembrane region" description="Helical" evidence="7">
    <location>
        <begin position="101"/>
        <end position="123"/>
    </location>
</feature>
<reference evidence="8" key="1">
    <citation type="journal article" date="2022" name="Int. J. Syst. Evol. Microbiol.">
        <title>Pseudomonas aegrilactucae sp. nov. and Pseudomonas morbosilactucae sp. nov., pathogens causing bacterial rot of lettuce in Japan.</title>
        <authorList>
            <person name="Sawada H."/>
            <person name="Fujikawa T."/>
            <person name="Satou M."/>
        </authorList>
    </citation>
    <scope>NUCLEOTIDE SEQUENCE</scope>
    <source>
        <strain evidence="8">0166_1</strain>
    </source>
</reference>
<comment type="subcellular location">
    <subcellularLocation>
        <location evidence="1">Membrane</location>
        <topology evidence="1">Multi-pass membrane protein</topology>
    </subcellularLocation>
</comment>
<evidence type="ECO:0000256" key="5">
    <source>
        <dbReference type="ARBA" id="ARBA00023136"/>
    </source>
</evidence>
<dbReference type="InterPro" id="IPR002293">
    <property type="entry name" value="AA/rel_permease1"/>
</dbReference>